<feature type="compositionally biased region" description="Basic and acidic residues" evidence="4">
    <location>
        <begin position="279"/>
        <end position="294"/>
    </location>
</feature>
<comment type="function">
    <text evidence="3">With LigD forms a non-homologous end joining (NHEJ) DNA repair enzyme, which repairs dsDNA breaks with reduced fidelity. Binds linear dsDNA with 5'- and 3'- overhangs but not closed circular dsDNA nor ssDNA. Recruits and stimulates the ligase activity of LigD.</text>
</comment>
<sequence>MIKVARSIWTGVISFGLVSVPVALYSATREHDVSFHQFQEGTADRIRYQRVNERTGDEVDYEDIVRGADVGGGQYVMLSREELASVAPGRSRSLDVHAFVDLTEIDPIYYQKTYYLGPGSDETSKTYALLRDAMAHANRTAIGTLVMRGKEYLAAIRPDRELLVLETMFFADEVRDPRKEINRLPGRAKPRPQELRMAEQLIDSMSTTWNPKDYQDTYTDRVNDLLDAKVGGGEVAVAEKAPTATNVTDLMEVLRRSVEAAKRGRAAPTSGRAGRKAPGRQDRLRVAGRTDRSRTSAGRRGSTASPTGRAKAPARPDPRAMSKSELVALARELDVPGRSGMNREQLERAVIGAGKRSRRAA</sequence>
<proteinExistence type="inferred from homology"/>
<keyword evidence="3" id="KW-0227">DNA damage</keyword>
<dbReference type="InterPro" id="IPR006164">
    <property type="entry name" value="DNA_bd_Ku70/Ku80"/>
</dbReference>
<keyword evidence="5" id="KW-1133">Transmembrane helix</keyword>
<keyword evidence="8" id="KW-1185">Reference proteome</keyword>
<dbReference type="HAMAP" id="MF_01875">
    <property type="entry name" value="Prokaryotic_Ku"/>
    <property type="match status" value="1"/>
</dbReference>
<comment type="caution">
    <text evidence="7">The sequence shown here is derived from an EMBL/GenBank/DDBJ whole genome shotgun (WGS) entry which is preliminary data.</text>
</comment>
<keyword evidence="2 3" id="KW-0233">DNA recombination</keyword>
<keyword evidence="5" id="KW-0812">Transmembrane</keyword>
<dbReference type="Proteomes" id="UP001501570">
    <property type="component" value="Unassembled WGS sequence"/>
</dbReference>
<dbReference type="PANTHER" id="PTHR41251:SF1">
    <property type="entry name" value="NON-HOMOLOGOUS END JOINING PROTEIN KU"/>
    <property type="match status" value="1"/>
</dbReference>
<evidence type="ECO:0000256" key="5">
    <source>
        <dbReference type="SAM" id="Phobius"/>
    </source>
</evidence>
<comment type="subunit">
    <text evidence="3">Homodimer. Interacts with LigD.</text>
</comment>
<dbReference type="Pfam" id="PF02735">
    <property type="entry name" value="Ku"/>
    <property type="match status" value="1"/>
</dbReference>
<name>A0ABP9SK30_9ACTN</name>
<dbReference type="InterPro" id="IPR009187">
    <property type="entry name" value="Prok_Ku"/>
</dbReference>
<reference evidence="8" key="1">
    <citation type="journal article" date="2019" name="Int. J. Syst. Evol. Microbiol.">
        <title>The Global Catalogue of Microorganisms (GCM) 10K type strain sequencing project: providing services to taxonomists for standard genome sequencing and annotation.</title>
        <authorList>
            <consortium name="The Broad Institute Genomics Platform"/>
            <consortium name="The Broad Institute Genome Sequencing Center for Infectious Disease"/>
            <person name="Wu L."/>
            <person name="Ma J."/>
        </authorList>
    </citation>
    <scope>NUCLEOTIDE SEQUENCE [LARGE SCALE GENOMIC DNA]</scope>
    <source>
        <strain evidence="8">JCM 18304</strain>
    </source>
</reference>
<dbReference type="InterPro" id="IPR016194">
    <property type="entry name" value="SPOC-like_C_dom_sf"/>
</dbReference>
<evidence type="ECO:0000313" key="8">
    <source>
        <dbReference type="Proteomes" id="UP001501570"/>
    </source>
</evidence>
<evidence type="ECO:0000313" key="7">
    <source>
        <dbReference type="EMBL" id="GAA5196456.1"/>
    </source>
</evidence>
<feature type="domain" description="Ku" evidence="6">
    <location>
        <begin position="56"/>
        <end position="186"/>
    </location>
</feature>
<dbReference type="NCBIfam" id="TIGR02772">
    <property type="entry name" value="Ku_bact"/>
    <property type="match status" value="1"/>
</dbReference>
<evidence type="ECO:0000256" key="4">
    <source>
        <dbReference type="SAM" id="MobiDB-lite"/>
    </source>
</evidence>
<evidence type="ECO:0000256" key="1">
    <source>
        <dbReference type="ARBA" id="ARBA00023125"/>
    </source>
</evidence>
<organism evidence="7 8">
    <name type="scientific">Rugosimonospora acidiphila</name>
    <dbReference type="NCBI Taxonomy" id="556531"/>
    <lineage>
        <taxon>Bacteria</taxon>
        <taxon>Bacillati</taxon>
        <taxon>Actinomycetota</taxon>
        <taxon>Actinomycetes</taxon>
        <taxon>Micromonosporales</taxon>
        <taxon>Micromonosporaceae</taxon>
        <taxon>Rugosimonospora</taxon>
    </lineage>
</organism>
<keyword evidence="1 3" id="KW-0238">DNA-binding</keyword>
<comment type="similarity">
    <text evidence="3">Belongs to the prokaryotic Ku family.</text>
</comment>
<feature type="compositionally biased region" description="Low complexity" evidence="4">
    <location>
        <begin position="295"/>
        <end position="313"/>
    </location>
</feature>
<gene>
    <name evidence="3" type="primary">ku</name>
    <name evidence="7" type="ORF">GCM10023322_65420</name>
</gene>
<dbReference type="EMBL" id="BAABJQ010000026">
    <property type="protein sequence ID" value="GAA5196456.1"/>
    <property type="molecule type" value="Genomic_DNA"/>
</dbReference>
<keyword evidence="3" id="KW-0234">DNA repair</keyword>
<dbReference type="CDD" id="cd00789">
    <property type="entry name" value="KU_like"/>
    <property type="match status" value="1"/>
</dbReference>
<keyword evidence="5" id="KW-0472">Membrane</keyword>
<dbReference type="SUPFAM" id="SSF100939">
    <property type="entry name" value="SPOC domain-like"/>
    <property type="match status" value="1"/>
</dbReference>
<accession>A0ABP9SK30</accession>
<feature type="transmembrane region" description="Helical" evidence="5">
    <location>
        <begin position="7"/>
        <end position="27"/>
    </location>
</feature>
<feature type="region of interest" description="Disordered" evidence="4">
    <location>
        <begin position="259"/>
        <end position="361"/>
    </location>
</feature>
<evidence type="ECO:0000256" key="2">
    <source>
        <dbReference type="ARBA" id="ARBA00023172"/>
    </source>
</evidence>
<evidence type="ECO:0000259" key="6">
    <source>
        <dbReference type="SMART" id="SM00559"/>
    </source>
</evidence>
<dbReference type="Gene3D" id="2.40.290.10">
    <property type="match status" value="1"/>
</dbReference>
<dbReference type="SMART" id="SM00559">
    <property type="entry name" value="Ku78"/>
    <property type="match status" value="1"/>
</dbReference>
<evidence type="ECO:0000256" key="3">
    <source>
        <dbReference type="HAMAP-Rule" id="MF_01875"/>
    </source>
</evidence>
<protein>
    <recommendedName>
        <fullName evidence="3">Non-homologous end joining protein Ku</fullName>
    </recommendedName>
</protein>
<dbReference type="PANTHER" id="PTHR41251">
    <property type="entry name" value="NON-HOMOLOGOUS END JOINING PROTEIN KU"/>
    <property type="match status" value="1"/>
</dbReference>